<dbReference type="KEGG" id="mya:MORIYA_1039"/>
<proteinExistence type="predicted"/>
<dbReference type="AlphaFoldDB" id="A0A330LKC1"/>
<accession>A0A330LKC1</accession>
<dbReference type="Proteomes" id="UP000250163">
    <property type="component" value="Chromosome MORIYA"/>
</dbReference>
<evidence type="ECO:0000313" key="1">
    <source>
        <dbReference type="EMBL" id="SQD77517.1"/>
    </source>
</evidence>
<protein>
    <submittedName>
        <fullName evidence="1">Uncharacterized protein</fullName>
    </submittedName>
</protein>
<sequence>MLYIIDFNELEALLVEQPNVLQFLLQTARRHLRRYEVLI</sequence>
<organism evidence="1 2">
    <name type="scientific">Moritella yayanosii</name>
    <dbReference type="NCBI Taxonomy" id="69539"/>
    <lineage>
        <taxon>Bacteria</taxon>
        <taxon>Pseudomonadati</taxon>
        <taxon>Pseudomonadota</taxon>
        <taxon>Gammaproteobacteria</taxon>
        <taxon>Alteromonadales</taxon>
        <taxon>Moritellaceae</taxon>
        <taxon>Moritella</taxon>
    </lineage>
</organism>
<reference evidence="2" key="1">
    <citation type="submission" date="2018-05" db="EMBL/GenBank/DDBJ databases">
        <authorList>
            <person name="Cea G.-C."/>
            <person name="William W."/>
        </authorList>
    </citation>
    <scope>NUCLEOTIDE SEQUENCE [LARGE SCALE GENOMIC DNA]</scope>
    <source>
        <strain evidence="2">DB21MT 5</strain>
    </source>
</reference>
<keyword evidence="2" id="KW-1185">Reference proteome</keyword>
<dbReference type="EMBL" id="LS483250">
    <property type="protein sequence ID" value="SQD77517.1"/>
    <property type="molecule type" value="Genomic_DNA"/>
</dbReference>
<gene>
    <name evidence="1" type="ORF">MORIYA_1039</name>
</gene>
<evidence type="ECO:0000313" key="2">
    <source>
        <dbReference type="Proteomes" id="UP000250163"/>
    </source>
</evidence>
<name>A0A330LKC1_9GAMM</name>